<dbReference type="STRING" id="49280.A9996_14815"/>
<dbReference type="EMBL" id="QLLQ01000019">
    <property type="protein sequence ID" value="RAJ19787.1"/>
    <property type="molecule type" value="Genomic_DNA"/>
</dbReference>
<organism evidence="1 2">
    <name type="scientific">Gelidibacter algens</name>
    <dbReference type="NCBI Taxonomy" id="49280"/>
    <lineage>
        <taxon>Bacteria</taxon>
        <taxon>Pseudomonadati</taxon>
        <taxon>Bacteroidota</taxon>
        <taxon>Flavobacteriia</taxon>
        <taxon>Flavobacteriales</taxon>
        <taxon>Flavobacteriaceae</taxon>
        <taxon>Gelidibacter</taxon>
    </lineage>
</organism>
<dbReference type="RefSeq" id="WP_066436742.1">
    <property type="nucleotide sequence ID" value="NZ_LZRN01000036.1"/>
</dbReference>
<dbReference type="Proteomes" id="UP000248987">
    <property type="component" value="Unassembled WGS sequence"/>
</dbReference>
<gene>
    <name evidence="1" type="ORF">LX77_03417</name>
</gene>
<evidence type="ECO:0000313" key="1">
    <source>
        <dbReference type="EMBL" id="RAJ19787.1"/>
    </source>
</evidence>
<name>A0A1A7QZ46_9FLAO</name>
<evidence type="ECO:0000313" key="2">
    <source>
        <dbReference type="Proteomes" id="UP000248987"/>
    </source>
</evidence>
<accession>A0A1A7QZ46</accession>
<keyword evidence="2" id="KW-1185">Reference proteome</keyword>
<sequence length="90" mass="10425">MANSTHAHLRYNILDHGFRNRSYSFEELLNAVNEGIEELYPGEKISERTLREDIKVFKDKKGGFGTPLKEGMRTYKYSVRMTGKYKSFGA</sequence>
<comment type="caution">
    <text evidence="1">The sequence shown here is derived from an EMBL/GenBank/DDBJ whole genome shotgun (WGS) entry which is preliminary data.</text>
</comment>
<reference evidence="1 2" key="1">
    <citation type="submission" date="2018-06" db="EMBL/GenBank/DDBJ databases">
        <title>Genomic Encyclopedia of Archaeal and Bacterial Type Strains, Phase II (KMG-II): from individual species to whole genera.</title>
        <authorList>
            <person name="Goeker M."/>
        </authorList>
    </citation>
    <scope>NUCLEOTIDE SEQUENCE [LARGE SCALE GENOMIC DNA]</scope>
    <source>
        <strain evidence="1 2">DSM 12408</strain>
    </source>
</reference>
<dbReference type="AlphaFoldDB" id="A0A1A7QZ46"/>
<proteinExistence type="predicted"/>
<dbReference type="OrthoDB" id="43316at2"/>
<protein>
    <submittedName>
        <fullName evidence="1">Uncharacterized protein</fullName>
    </submittedName>
</protein>